<feature type="signal peptide" evidence="2">
    <location>
        <begin position="1"/>
        <end position="39"/>
    </location>
</feature>
<dbReference type="AlphaFoldDB" id="M7CUF7"/>
<dbReference type="EMBL" id="APAT01000015">
    <property type="protein sequence ID" value="EMP55815.1"/>
    <property type="molecule type" value="Genomic_DNA"/>
</dbReference>
<protein>
    <submittedName>
        <fullName evidence="3">5'-methylthioadenosine phosphorylase</fullName>
    </submittedName>
</protein>
<evidence type="ECO:0000256" key="1">
    <source>
        <dbReference type="SAM" id="MobiDB-lite"/>
    </source>
</evidence>
<keyword evidence="2" id="KW-0732">Signal</keyword>
<proteinExistence type="predicted"/>
<feature type="chain" id="PRO_5004081111" evidence="2">
    <location>
        <begin position="40"/>
        <end position="277"/>
    </location>
</feature>
<name>M7CUF7_9GAMM</name>
<accession>M7CUF7</accession>
<sequence length="277" mass="30988">MLEETGSRLLQPITDCYRRMAGRIIALCLLTVLATATQAQESATGTAQSIPDDYYRAEFVILERIVDPADIDEKMSGREVTPPEQSDQVLWAVDQDGTPETTLDLVKDSDLYLNTAAQRLERSGKYRVLMKAGWYEAFPPGYEGDPLKVSIGNWLDGARQREIQGTITIDRKRYLHVKVNLNQWQLAPEAPMEEQPGMTAAQPDQPGTAPSAEDADQASVTPATEQPPMPETMMAPTPVQLLTWIHETRRMRSEEIHFLDSPTIGVLVFFKKVEAKD</sequence>
<dbReference type="Pfam" id="PF10972">
    <property type="entry name" value="CsiV"/>
    <property type="match status" value="1"/>
</dbReference>
<evidence type="ECO:0000313" key="3">
    <source>
        <dbReference type="EMBL" id="EMP55815.1"/>
    </source>
</evidence>
<reference evidence="3 4" key="1">
    <citation type="journal article" date="2013" name="Genome Announc.">
        <title>Genome Sequence of Hydrothermal Arsenic-Respiring Bacterium Marinobacter santoriniensis NKSG1T.</title>
        <authorList>
            <person name="Handley K.M."/>
            <person name="Upton M."/>
            <person name="Beatson S.A."/>
            <person name="Hery M."/>
            <person name="Lloyd J.R."/>
        </authorList>
    </citation>
    <scope>NUCLEOTIDE SEQUENCE [LARGE SCALE GENOMIC DNA]</scope>
    <source>
        <strain evidence="3 4">NKSG1</strain>
    </source>
</reference>
<dbReference type="STRING" id="1288826.MSNKSG1_08088"/>
<dbReference type="PATRIC" id="fig|1288826.3.peg.1584"/>
<dbReference type="Proteomes" id="UP000011960">
    <property type="component" value="Unassembled WGS sequence"/>
</dbReference>
<comment type="caution">
    <text evidence="3">The sequence shown here is derived from an EMBL/GenBank/DDBJ whole genome shotgun (WGS) entry which is preliminary data.</text>
</comment>
<gene>
    <name evidence="3" type="ORF">MSNKSG1_08088</name>
</gene>
<keyword evidence="4" id="KW-1185">Reference proteome</keyword>
<dbReference type="eggNOG" id="ENOG5033EPB">
    <property type="taxonomic scope" value="Bacteria"/>
</dbReference>
<feature type="region of interest" description="Disordered" evidence="1">
    <location>
        <begin position="192"/>
        <end position="235"/>
    </location>
</feature>
<organism evidence="3 4">
    <name type="scientific">Marinobacter santoriniensis NKSG1</name>
    <dbReference type="NCBI Taxonomy" id="1288826"/>
    <lineage>
        <taxon>Bacteria</taxon>
        <taxon>Pseudomonadati</taxon>
        <taxon>Pseudomonadota</taxon>
        <taxon>Gammaproteobacteria</taxon>
        <taxon>Pseudomonadales</taxon>
        <taxon>Marinobacteraceae</taxon>
        <taxon>Marinobacter</taxon>
    </lineage>
</organism>
<evidence type="ECO:0000313" key="4">
    <source>
        <dbReference type="Proteomes" id="UP000011960"/>
    </source>
</evidence>
<dbReference type="InterPro" id="IPR021241">
    <property type="entry name" value="CsiV"/>
</dbReference>
<evidence type="ECO:0000256" key="2">
    <source>
        <dbReference type="SAM" id="SignalP"/>
    </source>
</evidence>